<keyword evidence="3" id="KW-0997">Cell inner membrane</keyword>
<dbReference type="Proteomes" id="UP000286976">
    <property type="component" value="Unassembled WGS sequence"/>
</dbReference>
<evidence type="ECO:0000256" key="7">
    <source>
        <dbReference type="SAM" id="Phobius"/>
    </source>
</evidence>
<evidence type="ECO:0000256" key="3">
    <source>
        <dbReference type="ARBA" id="ARBA00022519"/>
    </source>
</evidence>
<dbReference type="OrthoDB" id="9806984at2"/>
<proteinExistence type="predicted"/>
<keyword evidence="4 7" id="KW-0812">Transmembrane</keyword>
<keyword evidence="10" id="KW-1185">Reference proteome</keyword>
<dbReference type="PANTHER" id="PTHR30462:SF2">
    <property type="entry name" value="INTERMEMBRANE TRANSPORT PROTEIN PQIB"/>
    <property type="match status" value="1"/>
</dbReference>
<evidence type="ECO:0000256" key="1">
    <source>
        <dbReference type="ARBA" id="ARBA00004533"/>
    </source>
</evidence>
<dbReference type="InterPro" id="IPR003399">
    <property type="entry name" value="Mce/MlaD"/>
</dbReference>
<name>A0A432WVP8_9GAMM</name>
<comment type="subcellular location">
    <subcellularLocation>
        <location evidence="1">Cell inner membrane</location>
    </subcellularLocation>
</comment>
<keyword evidence="6 7" id="KW-0472">Membrane</keyword>
<accession>A0A432WVP8</accession>
<evidence type="ECO:0000256" key="6">
    <source>
        <dbReference type="ARBA" id="ARBA00023136"/>
    </source>
</evidence>
<comment type="caution">
    <text evidence="9">The sequence shown here is derived from an EMBL/GenBank/DDBJ whole genome shotgun (WGS) entry which is preliminary data.</text>
</comment>
<gene>
    <name evidence="9" type="ORF">CWE15_11190</name>
</gene>
<dbReference type="EMBL" id="PIPQ01000011">
    <property type="protein sequence ID" value="RUO37843.1"/>
    <property type="molecule type" value="Genomic_DNA"/>
</dbReference>
<dbReference type="InterPro" id="IPR051800">
    <property type="entry name" value="PqiA-PqiB_transport"/>
</dbReference>
<dbReference type="PANTHER" id="PTHR30462">
    <property type="entry name" value="INTERMEMBRANE TRANSPORT PROTEIN PQIB-RELATED"/>
    <property type="match status" value="1"/>
</dbReference>
<evidence type="ECO:0000256" key="5">
    <source>
        <dbReference type="ARBA" id="ARBA00022989"/>
    </source>
</evidence>
<dbReference type="AlphaFoldDB" id="A0A432WVP8"/>
<feature type="domain" description="Mce/MlaD" evidence="8">
    <location>
        <begin position="161"/>
        <end position="223"/>
    </location>
</feature>
<feature type="domain" description="Mce/MlaD" evidence="8">
    <location>
        <begin position="46"/>
        <end position="137"/>
    </location>
</feature>
<keyword evidence="2" id="KW-1003">Cell membrane</keyword>
<dbReference type="RefSeq" id="WP_126758166.1">
    <property type="nucleotide sequence ID" value="NZ_PIPQ01000011.1"/>
</dbReference>
<feature type="domain" description="Mce/MlaD" evidence="8">
    <location>
        <begin position="294"/>
        <end position="393"/>
    </location>
</feature>
<dbReference type="Pfam" id="PF02470">
    <property type="entry name" value="MlaD"/>
    <property type="match status" value="3"/>
</dbReference>
<dbReference type="GO" id="GO:0005886">
    <property type="term" value="C:plasma membrane"/>
    <property type="evidence" value="ECO:0007669"/>
    <property type="project" value="UniProtKB-SubCell"/>
</dbReference>
<evidence type="ECO:0000256" key="2">
    <source>
        <dbReference type="ARBA" id="ARBA00022475"/>
    </source>
</evidence>
<reference evidence="9 10" key="1">
    <citation type="journal article" date="2011" name="Front. Microbiol.">
        <title>Genomic signatures of strain selection and enhancement in Bacillus atrophaeus var. globigii, a historical biowarfare simulant.</title>
        <authorList>
            <person name="Gibbons H.S."/>
            <person name="Broomall S.M."/>
            <person name="McNew L.A."/>
            <person name="Daligault H."/>
            <person name="Chapman C."/>
            <person name="Bruce D."/>
            <person name="Karavis M."/>
            <person name="Krepps M."/>
            <person name="McGregor P.A."/>
            <person name="Hong C."/>
            <person name="Park K.H."/>
            <person name="Akmal A."/>
            <person name="Feldman A."/>
            <person name="Lin J.S."/>
            <person name="Chang W.E."/>
            <person name="Higgs B.W."/>
            <person name="Demirev P."/>
            <person name="Lindquist J."/>
            <person name="Liem A."/>
            <person name="Fochler E."/>
            <person name="Read T.D."/>
            <person name="Tapia R."/>
            <person name="Johnson S."/>
            <person name="Bishop-Lilly K.A."/>
            <person name="Detter C."/>
            <person name="Han C."/>
            <person name="Sozhamannan S."/>
            <person name="Rosenzweig C.N."/>
            <person name="Skowronski E.W."/>
        </authorList>
    </citation>
    <scope>NUCLEOTIDE SEQUENCE [LARGE SCALE GENOMIC DNA]</scope>
    <source>
        <strain evidence="9 10">AIT1</strain>
    </source>
</reference>
<feature type="transmembrane region" description="Helical" evidence="7">
    <location>
        <begin position="20"/>
        <end position="39"/>
    </location>
</feature>
<evidence type="ECO:0000313" key="10">
    <source>
        <dbReference type="Proteomes" id="UP000286976"/>
    </source>
</evidence>
<evidence type="ECO:0000256" key="4">
    <source>
        <dbReference type="ARBA" id="ARBA00022692"/>
    </source>
</evidence>
<sequence>MGSKSNFNVERAERRVGRRLSSVWLVPIVAIAIGVWMAYDTVTSRGELITLEVARAEGIEAGKTLVKAKDVAVGRVESVRLADNFDYAIIDIRMYRDTDRMLNSDSLFWVEKPRIGAGGVSGLGTLLSGTYIQLEPGTADDRQTQFVALDAPPVTPAGQKGIRIQLESESAQQVGIGDPVLYRGYTVGRVEQVTFDPGTQTMQHQLFIEAPYHRLVTDDVRFWMHSGAQLDLSSQGAQVNIGSLESLISGGITFASLSDNAGAEPVENMSRFVLYANQEAAEQARFTQVIHYVVLLEDSVRGLNKGAPVEYRGVRVGTVEEVPFHGMEGSADSLLDMKIPVLIRFEPERVNADVTAASLATWEANLEALFSEGLRASLRAGNLLTGALFVDLNLYPDESYQGVANTHGYTVFPSVTNSFTQLDQKLTALLDSLNSVKFAEFIDTATSTLAYSEEVLGGIHATSEQLNRLLTQASTQELPGALVNALNELEQTLSGYSADAPAYSELTRSIERLHSILRELEPLSETLRDNPSALFFDARIPRDPKVGSQ</sequence>
<dbReference type="NCBIfam" id="NF008070">
    <property type="entry name" value="PRK10807.1"/>
    <property type="match status" value="1"/>
</dbReference>
<evidence type="ECO:0000259" key="8">
    <source>
        <dbReference type="Pfam" id="PF02470"/>
    </source>
</evidence>
<protein>
    <submittedName>
        <fullName evidence="9">Mammalian cell entry protein</fullName>
    </submittedName>
</protein>
<keyword evidence="5 7" id="KW-1133">Transmembrane helix</keyword>
<organism evidence="9 10">
    <name type="scientific">Aliidiomarina taiwanensis</name>
    <dbReference type="NCBI Taxonomy" id="946228"/>
    <lineage>
        <taxon>Bacteria</taxon>
        <taxon>Pseudomonadati</taxon>
        <taxon>Pseudomonadota</taxon>
        <taxon>Gammaproteobacteria</taxon>
        <taxon>Alteromonadales</taxon>
        <taxon>Idiomarinaceae</taxon>
        <taxon>Aliidiomarina</taxon>
    </lineage>
</organism>
<evidence type="ECO:0000313" key="9">
    <source>
        <dbReference type="EMBL" id="RUO37843.1"/>
    </source>
</evidence>